<dbReference type="WBParaSite" id="TREG1_53860.1">
    <property type="protein sequence ID" value="TREG1_53860.1"/>
    <property type="gene ID" value="TREG1_53860"/>
</dbReference>
<sequence length="297" mass="33407">METQTTIHSLSEFEVTLSGFVLNDEMKSMYLLRYCTGVAARAIQCCRFMSPNEGYTEAMRTLRQRFGKPVMISRSNFETVKSNGLQLNDNSEELAEFLNSLLVYRHTLVSLNCADEINSSSVLETVSKRLLVHLQRKFIKVSPRLEEALEPGLDDIVSLVRDSVNQAVSKFARILDRTSRIEKSESETQSLVTKGSQRSGYRESFMVSSNPYYLSACNNFRGIYPTDRLQVAGQTRLCFTRLQEVHTKVNCEGVIKFSGKLNLKSSSSRSDYELCDDNGAVKKAVVATSKPSLTRVS</sequence>
<protein>
    <submittedName>
        <fullName evidence="2">Uncharacterized protein</fullName>
    </submittedName>
</protein>
<accession>A0AA85K0W1</accession>
<reference evidence="2" key="2">
    <citation type="submission" date="2023-11" db="UniProtKB">
        <authorList>
            <consortium name="WormBaseParasite"/>
        </authorList>
    </citation>
    <scope>IDENTIFICATION</scope>
</reference>
<keyword evidence="1" id="KW-1185">Reference proteome</keyword>
<dbReference type="Proteomes" id="UP000050795">
    <property type="component" value="Unassembled WGS sequence"/>
</dbReference>
<proteinExistence type="predicted"/>
<dbReference type="AlphaFoldDB" id="A0AA85K0W1"/>
<name>A0AA85K0W1_TRIRE</name>
<dbReference type="PANTHER" id="PTHR47331">
    <property type="entry name" value="PHD-TYPE DOMAIN-CONTAINING PROTEIN"/>
    <property type="match status" value="1"/>
</dbReference>
<evidence type="ECO:0000313" key="1">
    <source>
        <dbReference type="Proteomes" id="UP000050795"/>
    </source>
</evidence>
<organism evidence="1 2">
    <name type="scientific">Trichobilharzia regenti</name>
    <name type="common">Nasal bird schistosome</name>
    <dbReference type="NCBI Taxonomy" id="157069"/>
    <lineage>
        <taxon>Eukaryota</taxon>
        <taxon>Metazoa</taxon>
        <taxon>Spiralia</taxon>
        <taxon>Lophotrochozoa</taxon>
        <taxon>Platyhelminthes</taxon>
        <taxon>Trematoda</taxon>
        <taxon>Digenea</taxon>
        <taxon>Strigeidida</taxon>
        <taxon>Schistosomatoidea</taxon>
        <taxon>Schistosomatidae</taxon>
        <taxon>Trichobilharzia</taxon>
    </lineage>
</organism>
<reference evidence="1" key="1">
    <citation type="submission" date="2022-06" db="EMBL/GenBank/DDBJ databases">
        <authorList>
            <person name="Berger JAMES D."/>
            <person name="Berger JAMES D."/>
        </authorList>
    </citation>
    <scope>NUCLEOTIDE SEQUENCE [LARGE SCALE GENOMIC DNA]</scope>
</reference>
<evidence type="ECO:0000313" key="2">
    <source>
        <dbReference type="WBParaSite" id="TREG1_53860.1"/>
    </source>
</evidence>